<dbReference type="GO" id="GO:0047429">
    <property type="term" value="F:nucleoside triphosphate diphosphatase activity"/>
    <property type="evidence" value="ECO:0007669"/>
    <property type="project" value="InterPro"/>
</dbReference>
<keyword evidence="2" id="KW-1185">Reference proteome</keyword>
<gene>
    <name evidence="1" type="ORF">D0Y53_05935</name>
</gene>
<organism evidence="1 2">
    <name type="scientific">Cognatiluteimonas weifangensis</name>
    <dbReference type="NCBI Taxonomy" id="2303539"/>
    <lineage>
        <taxon>Bacteria</taxon>
        <taxon>Pseudomonadati</taxon>
        <taxon>Pseudomonadota</taxon>
        <taxon>Gammaproteobacteria</taxon>
        <taxon>Lysobacterales</taxon>
        <taxon>Lysobacteraceae</taxon>
        <taxon>Cognatiluteimonas</taxon>
    </lineage>
</organism>
<dbReference type="RefSeq" id="WP_117202280.1">
    <property type="nucleotide sequence ID" value="NZ_JBHTBK010000001.1"/>
</dbReference>
<dbReference type="PANTHER" id="PTHR46523">
    <property type="entry name" value="DCTP PYROPHOSPHATASE 1"/>
    <property type="match status" value="1"/>
</dbReference>
<dbReference type="OrthoDB" id="9791898at2"/>
<reference evidence="1 2" key="1">
    <citation type="submission" date="2018-08" db="EMBL/GenBank/DDBJ databases">
        <title>Lysobacter weifangensis sp. nov., a new member of the family 'Xanthomonadaceae', isolated from soil in a farmland.</title>
        <authorList>
            <person name="Zhao H."/>
        </authorList>
    </citation>
    <scope>NUCLEOTIDE SEQUENCE [LARGE SCALE GENOMIC DNA]</scope>
    <source>
        <strain evidence="1 2">WF-2</strain>
    </source>
</reference>
<dbReference type="EMBL" id="QVPD01000004">
    <property type="protein sequence ID" value="RFP61254.1"/>
    <property type="molecule type" value="Genomic_DNA"/>
</dbReference>
<dbReference type="Gene3D" id="1.10.287.1080">
    <property type="entry name" value="MazG-like"/>
    <property type="match status" value="1"/>
</dbReference>
<dbReference type="CDD" id="cd11537">
    <property type="entry name" value="NTP-PPase_RS21-C6_like"/>
    <property type="match status" value="1"/>
</dbReference>
<protein>
    <submittedName>
        <fullName evidence="1">Nucleotide pyrophosphohydrolase</fullName>
    </submittedName>
</protein>
<dbReference type="Pfam" id="PF12643">
    <property type="entry name" value="MazG-like"/>
    <property type="match status" value="1"/>
</dbReference>
<comment type="caution">
    <text evidence="1">The sequence shown here is derived from an EMBL/GenBank/DDBJ whole genome shotgun (WGS) entry which is preliminary data.</text>
</comment>
<keyword evidence="1" id="KW-0378">Hydrolase</keyword>
<evidence type="ECO:0000313" key="1">
    <source>
        <dbReference type="EMBL" id="RFP61254.1"/>
    </source>
</evidence>
<dbReference type="InterPro" id="IPR052555">
    <property type="entry name" value="dCTP_Pyrophosphatase"/>
</dbReference>
<dbReference type="InterPro" id="IPR025984">
    <property type="entry name" value="DCTPP"/>
</dbReference>
<accession>A0A372DP32</accession>
<dbReference type="Proteomes" id="UP000262917">
    <property type="component" value="Unassembled WGS sequence"/>
</dbReference>
<name>A0A372DP32_9GAMM</name>
<proteinExistence type="predicted"/>
<dbReference type="SUPFAM" id="SSF101386">
    <property type="entry name" value="all-alpha NTP pyrophosphatases"/>
    <property type="match status" value="1"/>
</dbReference>
<dbReference type="AlphaFoldDB" id="A0A372DP32"/>
<evidence type="ECO:0000313" key="2">
    <source>
        <dbReference type="Proteomes" id="UP000262917"/>
    </source>
</evidence>
<dbReference type="PIRSF" id="PIRSF029826">
    <property type="entry name" value="UCP029826_pph"/>
    <property type="match status" value="1"/>
</dbReference>
<dbReference type="GO" id="GO:0009143">
    <property type="term" value="P:nucleoside triphosphate catabolic process"/>
    <property type="evidence" value="ECO:0007669"/>
    <property type="project" value="InterPro"/>
</dbReference>
<sequence length="116" mass="13527">MISDKLKTKLLEFRAEREWEQFHNLRTLSTSIALEAAELAEFTQWARDDQILDITREKKMDIAREIADIVILVSYLVHDMGIDLEKAVADKLELNGQHYPVEKARGSAKKYDQFDF</sequence>
<dbReference type="PANTHER" id="PTHR46523:SF1">
    <property type="entry name" value="DCTP PYROPHOSPHATASE 1"/>
    <property type="match status" value="1"/>
</dbReference>